<dbReference type="RefSeq" id="WP_200670974.1">
    <property type="nucleotide sequence ID" value="NZ_JACWCW010000030.1"/>
</dbReference>
<accession>A0ABU9Z542</accession>
<keyword evidence="1" id="KW-0479">Metal-binding</keyword>
<evidence type="ECO:0000259" key="2">
    <source>
        <dbReference type="Pfam" id="PF07883"/>
    </source>
</evidence>
<dbReference type="CDD" id="cd02224">
    <property type="entry name" value="cupin_SPO2919-like"/>
    <property type="match status" value="1"/>
</dbReference>
<dbReference type="SUPFAM" id="SSF51182">
    <property type="entry name" value="RmlC-like cupins"/>
    <property type="match status" value="1"/>
</dbReference>
<keyword evidence="4" id="KW-1185">Reference proteome</keyword>
<proteinExistence type="predicted"/>
<feature type="domain" description="Cupin type-2" evidence="2">
    <location>
        <begin position="54"/>
        <end position="124"/>
    </location>
</feature>
<dbReference type="InterPro" id="IPR014710">
    <property type="entry name" value="RmlC-like_jellyroll"/>
</dbReference>
<sequence>MQDVLKGVIAIPAAEAAPRPVPSHYPEAFAGHLRGRMKHPLGDVFGLKNLDVNLTRVPPGAVSSLHHRHTRQDEFVYVLEGRPTLITDDGEMELAPGMCAGFPADGAAHHLQNLTDTDVVFLEVGDRAPEDTVIYPADDLESVSGPDGVRRFTHKDGTPY</sequence>
<dbReference type="EMBL" id="JAQYXL010000001">
    <property type="protein sequence ID" value="MEN3226474.1"/>
    <property type="molecule type" value="Genomic_DNA"/>
</dbReference>
<reference evidence="3 4" key="1">
    <citation type="journal article" date="2023" name="PLoS ONE">
        <title>Complete genome assembly of Hawai'i environmental nontuberculous mycobacteria reveals unexpected co-isolation with methylobacteria.</title>
        <authorList>
            <person name="Hendrix J."/>
            <person name="Epperson L.E."/>
            <person name="Tong E.I."/>
            <person name="Chan Y.L."/>
            <person name="Hasan N.A."/>
            <person name="Dawrs S.N."/>
            <person name="Norton G.J."/>
            <person name="Virdi R."/>
            <person name="Crooks J.L."/>
            <person name="Chan E.D."/>
            <person name="Honda J.R."/>
            <person name="Strong M."/>
        </authorList>
    </citation>
    <scope>NUCLEOTIDE SEQUENCE [LARGE SCALE GENOMIC DNA]</scope>
    <source>
        <strain evidence="3 4">NJH_HI01</strain>
    </source>
</reference>
<organism evidence="3 4">
    <name type="scientific">Methylorubrum rhodesianum</name>
    <dbReference type="NCBI Taxonomy" id="29427"/>
    <lineage>
        <taxon>Bacteria</taxon>
        <taxon>Pseudomonadati</taxon>
        <taxon>Pseudomonadota</taxon>
        <taxon>Alphaproteobacteria</taxon>
        <taxon>Hyphomicrobiales</taxon>
        <taxon>Methylobacteriaceae</taxon>
        <taxon>Methylorubrum</taxon>
    </lineage>
</organism>
<dbReference type="Pfam" id="PF07883">
    <property type="entry name" value="Cupin_2"/>
    <property type="match status" value="1"/>
</dbReference>
<dbReference type="InterPro" id="IPR051610">
    <property type="entry name" value="GPI/OXD"/>
</dbReference>
<dbReference type="Proteomes" id="UP001404845">
    <property type="component" value="Unassembled WGS sequence"/>
</dbReference>
<comment type="caution">
    <text evidence="3">The sequence shown here is derived from an EMBL/GenBank/DDBJ whole genome shotgun (WGS) entry which is preliminary data.</text>
</comment>
<gene>
    <name evidence="3" type="ORF">PUR21_02115</name>
</gene>
<evidence type="ECO:0000313" key="4">
    <source>
        <dbReference type="Proteomes" id="UP001404845"/>
    </source>
</evidence>
<dbReference type="InterPro" id="IPR011051">
    <property type="entry name" value="RmlC_Cupin_sf"/>
</dbReference>
<dbReference type="InterPro" id="IPR013096">
    <property type="entry name" value="Cupin_2"/>
</dbReference>
<dbReference type="Gene3D" id="2.60.120.10">
    <property type="entry name" value="Jelly Rolls"/>
    <property type="match status" value="1"/>
</dbReference>
<protein>
    <submittedName>
        <fullName evidence="3">Cupin domain-containing protein</fullName>
    </submittedName>
</protein>
<evidence type="ECO:0000313" key="3">
    <source>
        <dbReference type="EMBL" id="MEN3226474.1"/>
    </source>
</evidence>
<dbReference type="PANTHER" id="PTHR35848:SF9">
    <property type="entry name" value="SLL1358 PROTEIN"/>
    <property type="match status" value="1"/>
</dbReference>
<evidence type="ECO:0000256" key="1">
    <source>
        <dbReference type="ARBA" id="ARBA00022723"/>
    </source>
</evidence>
<dbReference type="PANTHER" id="PTHR35848">
    <property type="entry name" value="OXALATE-BINDING PROTEIN"/>
    <property type="match status" value="1"/>
</dbReference>
<name>A0ABU9Z542_9HYPH</name>